<evidence type="ECO:0000256" key="12">
    <source>
        <dbReference type="ARBA" id="ARBA00037975"/>
    </source>
</evidence>
<dbReference type="GO" id="GO:0005886">
    <property type="term" value="C:plasma membrane"/>
    <property type="evidence" value="ECO:0007669"/>
    <property type="project" value="UniProtKB-SubCell"/>
</dbReference>
<dbReference type="InterPro" id="IPR011577">
    <property type="entry name" value="Cyt_b561_bac/Ni-Hgenase"/>
</dbReference>
<dbReference type="GO" id="GO:0020037">
    <property type="term" value="F:heme binding"/>
    <property type="evidence" value="ECO:0007669"/>
    <property type="project" value="TreeGrafter"/>
</dbReference>
<evidence type="ECO:0000256" key="6">
    <source>
        <dbReference type="ARBA" id="ARBA00022692"/>
    </source>
</evidence>
<comment type="similarity">
    <text evidence="12">Belongs to the cytochrome b561 family.</text>
</comment>
<keyword evidence="11 13" id="KW-0472">Membrane</keyword>
<proteinExistence type="inferred from homology"/>
<evidence type="ECO:0000313" key="16">
    <source>
        <dbReference type="Proteomes" id="UP000565262"/>
    </source>
</evidence>
<keyword evidence="6 13" id="KW-0812">Transmembrane</keyword>
<dbReference type="EMBL" id="JACJFM010000010">
    <property type="protein sequence ID" value="MBB1486910.1"/>
    <property type="molecule type" value="Genomic_DNA"/>
</dbReference>
<keyword evidence="10" id="KW-0408">Iron</keyword>
<comment type="caution">
    <text evidence="15">The sequence shown here is derived from an EMBL/GenBank/DDBJ whole genome shotgun (WGS) entry which is preliminary data.</text>
</comment>
<feature type="domain" description="Cytochrome b561 bacterial/Ni-hydrogenase" evidence="14">
    <location>
        <begin position="26"/>
        <end position="197"/>
    </location>
</feature>
<evidence type="ECO:0000256" key="2">
    <source>
        <dbReference type="ARBA" id="ARBA00004651"/>
    </source>
</evidence>
<dbReference type="PANTHER" id="PTHR30529:SF7">
    <property type="entry name" value="CYTOCHROME B561 BACTERIAL_NI-HYDROGENASE DOMAIN-CONTAINING PROTEIN"/>
    <property type="match status" value="1"/>
</dbReference>
<evidence type="ECO:0000256" key="3">
    <source>
        <dbReference type="ARBA" id="ARBA00022448"/>
    </source>
</evidence>
<evidence type="ECO:0000256" key="4">
    <source>
        <dbReference type="ARBA" id="ARBA00022475"/>
    </source>
</evidence>
<dbReference type="GO" id="GO:0046872">
    <property type="term" value="F:metal ion binding"/>
    <property type="evidence" value="ECO:0007669"/>
    <property type="project" value="UniProtKB-KW"/>
</dbReference>
<dbReference type="GO" id="GO:0022904">
    <property type="term" value="P:respiratory electron transport chain"/>
    <property type="evidence" value="ECO:0007669"/>
    <property type="project" value="InterPro"/>
</dbReference>
<keyword evidence="5" id="KW-0349">Heme</keyword>
<organism evidence="15 16">
    <name type="scientific">Oceanospirillum sediminis</name>
    <dbReference type="NCBI Taxonomy" id="2760088"/>
    <lineage>
        <taxon>Bacteria</taxon>
        <taxon>Pseudomonadati</taxon>
        <taxon>Pseudomonadota</taxon>
        <taxon>Gammaproteobacteria</taxon>
        <taxon>Oceanospirillales</taxon>
        <taxon>Oceanospirillaceae</taxon>
        <taxon>Oceanospirillum</taxon>
    </lineage>
</organism>
<evidence type="ECO:0000256" key="9">
    <source>
        <dbReference type="ARBA" id="ARBA00022989"/>
    </source>
</evidence>
<gene>
    <name evidence="15" type="ORF">H4O21_09835</name>
</gene>
<keyword evidence="3" id="KW-0813">Transport</keyword>
<comment type="subcellular location">
    <subcellularLocation>
        <location evidence="2">Cell membrane</location>
        <topology evidence="2">Multi-pass membrane protein</topology>
    </subcellularLocation>
</comment>
<keyword evidence="16" id="KW-1185">Reference proteome</keyword>
<keyword evidence="9 13" id="KW-1133">Transmembrane helix</keyword>
<comment type="cofactor">
    <cofactor evidence="1">
        <name>heme b</name>
        <dbReference type="ChEBI" id="CHEBI:60344"/>
    </cofactor>
</comment>
<evidence type="ECO:0000256" key="13">
    <source>
        <dbReference type="SAM" id="Phobius"/>
    </source>
</evidence>
<evidence type="ECO:0000256" key="7">
    <source>
        <dbReference type="ARBA" id="ARBA00022723"/>
    </source>
</evidence>
<feature type="transmembrane region" description="Helical" evidence="13">
    <location>
        <begin position="59"/>
        <end position="79"/>
    </location>
</feature>
<evidence type="ECO:0000256" key="8">
    <source>
        <dbReference type="ARBA" id="ARBA00022982"/>
    </source>
</evidence>
<keyword evidence="8" id="KW-0249">Electron transport</keyword>
<evidence type="ECO:0000256" key="5">
    <source>
        <dbReference type="ARBA" id="ARBA00022617"/>
    </source>
</evidence>
<dbReference type="SUPFAM" id="SSF81342">
    <property type="entry name" value="Transmembrane di-heme cytochromes"/>
    <property type="match status" value="1"/>
</dbReference>
<evidence type="ECO:0000256" key="1">
    <source>
        <dbReference type="ARBA" id="ARBA00001970"/>
    </source>
</evidence>
<reference evidence="15 16" key="1">
    <citation type="submission" date="2020-08" db="EMBL/GenBank/DDBJ databases">
        <title>Oceanospirillum sp. nov. isolated from marine sediment.</title>
        <authorList>
            <person name="Ji X."/>
        </authorList>
    </citation>
    <scope>NUCLEOTIDE SEQUENCE [LARGE SCALE GENOMIC DNA]</scope>
    <source>
        <strain evidence="15 16">D5</strain>
    </source>
</reference>
<dbReference type="Pfam" id="PF01292">
    <property type="entry name" value="Ni_hydr_CYTB"/>
    <property type="match status" value="1"/>
</dbReference>
<dbReference type="PANTHER" id="PTHR30529">
    <property type="entry name" value="CYTOCHROME B561"/>
    <property type="match status" value="1"/>
</dbReference>
<evidence type="ECO:0000313" key="15">
    <source>
        <dbReference type="EMBL" id="MBB1486910.1"/>
    </source>
</evidence>
<name>A0A839IQC7_9GAMM</name>
<protein>
    <submittedName>
        <fullName evidence="15">Cytochrome b</fullName>
    </submittedName>
</protein>
<feature type="transmembrane region" description="Helical" evidence="13">
    <location>
        <begin position="28"/>
        <end position="47"/>
    </location>
</feature>
<evidence type="ECO:0000256" key="10">
    <source>
        <dbReference type="ARBA" id="ARBA00023004"/>
    </source>
</evidence>
<dbReference type="Proteomes" id="UP000565262">
    <property type="component" value="Unassembled WGS sequence"/>
</dbReference>
<evidence type="ECO:0000256" key="11">
    <source>
        <dbReference type="ARBA" id="ARBA00023136"/>
    </source>
</evidence>
<dbReference type="InterPro" id="IPR016174">
    <property type="entry name" value="Di-haem_cyt_TM"/>
</dbReference>
<dbReference type="GO" id="GO:0009055">
    <property type="term" value="F:electron transfer activity"/>
    <property type="evidence" value="ECO:0007669"/>
    <property type="project" value="InterPro"/>
</dbReference>
<evidence type="ECO:0000259" key="14">
    <source>
        <dbReference type="Pfam" id="PF01292"/>
    </source>
</evidence>
<feature type="transmembrane region" description="Helical" evidence="13">
    <location>
        <begin position="161"/>
        <end position="181"/>
    </location>
</feature>
<dbReference type="AlphaFoldDB" id="A0A839IQC7"/>
<sequence length="198" mass="21394">MSNNEIAVNPAASDDTDSANSTLDKASVLLHWLTGWTIIGLLALGIYMEENEAWHLYDLHKSLGALIFVIALIRVWRRIRQGWPEPVSQYSKLEQSLSKLVHYVLLIGSVLIPLSGIVMSVAGGNGLGVFGLELIAENPDPANPGQSAPLFGPLAGMAHGMHGMISNLVIAALVLHIVGALKHHLIDKDRTLSRMLGR</sequence>
<dbReference type="RefSeq" id="WP_182808694.1">
    <property type="nucleotide sequence ID" value="NZ_JACJFM010000010.1"/>
</dbReference>
<accession>A0A839IQC7</accession>
<dbReference type="InterPro" id="IPR052168">
    <property type="entry name" value="Cytochrome_b561_oxidase"/>
</dbReference>
<feature type="transmembrane region" description="Helical" evidence="13">
    <location>
        <begin position="100"/>
        <end position="122"/>
    </location>
</feature>
<keyword evidence="7" id="KW-0479">Metal-binding</keyword>
<keyword evidence="4" id="KW-1003">Cell membrane</keyword>